<dbReference type="HOGENOM" id="CLU_069114_0_0_6"/>
<reference evidence="3 4" key="1">
    <citation type="journal article" date="2013" name="Genome Announc.">
        <title>Draft Genome Sequence of the Moderately Halophilic Bacterium Marinobacter lipolyticus Strain SM19.</title>
        <authorList>
            <person name="Papke R.T."/>
            <person name="de la Haba R.R."/>
            <person name="Infante-Dominguez C."/>
            <person name="Perez D."/>
            <person name="Sanchez-Porro C."/>
            <person name="Lapierre P."/>
            <person name="Ventosa A."/>
        </authorList>
    </citation>
    <scope>NUCLEOTIDE SEQUENCE [LARGE SCALE GENOMIC DNA]</scope>
    <source>
        <strain evidence="3 4">SM19</strain>
    </source>
</reference>
<protein>
    <recommendedName>
        <fullName evidence="2">Peptidase C39-like domain-containing protein</fullName>
    </recommendedName>
</protein>
<gene>
    <name evidence="3" type="ORF">MARLIPOL_12894</name>
</gene>
<proteinExistence type="predicted"/>
<dbReference type="InterPro" id="IPR039563">
    <property type="entry name" value="Peptidase_C39_single_dom"/>
</dbReference>
<dbReference type="eggNOG" id="COG3271">
    <property type="taxonomic scope" value="Bacteria"/>
</dbReference>
<dbReference type="AlphaFoldDB" id="R8AZ56"/>
<feature type="compositionally biased region" description="Polar residues" evidence="1">
    <location>
        <begin position="310"/>
        <end position="323"/>
    </location>
</feature>
<dbReference type="NCBIfam" id="NF033920">
    <property type="entry name" value="C39_PA2778_fam"/>
    <property type="match status" value="1"/>
</dbReference>
<sequence length="334" mass="37033">MIIYRLRSLSGFLISLTLVMLLAGCASSPKWPEQTAAGSTATIHKRTLLRSVPFYPQERYQCGPASLAMMLNARGVETNPEILKELVYLPGAKGSLRVELVAGARSHGMLVYELDGTLENLLSEVAAGNPVLVMQNLGFNWWPQWHFAVVIGFDPEERHIILHTDTRERHEQNLTVFNKTWSRAERWSAVVMKPDQLPATAKPLNYLMAANDLETTGRTFAAMTAYRTAEAQWPDQPAAPMGQGNISYSQADWTTAVEHYQRMTERFPEVAPGWYNLSQALDRADCPSQAREAASCAATLAPGRFDAPSDQAQKTSPSDNNSCPVIRCPKPVNQ</sequence>
<comment type="caution">
    <text evidence="3">The sequence shown here is derived from an EMBL/GenBank/DDBJ whole genome shotgun (WGS) entry which is preliminary data.</text>
</comment>
<evidence type="ECO:0000259" key="2">
    <source>
        <dbReference type="Pfam" id="PF13529"/>
    </source>
</evidence>
<accession>R8AZ56</accession>
<organism evidence="3 4">
    <name type="scientific">Marinobacter lipolyticus SM19</name>
    <dbReference type="NCBI Taxonomy" id="1318628"/>
    <lineage>
        <taxon>Bacteria</taxon>
        <taxon>Pseudomonadati</taxon>
        <taxon>Pseudomonadota</taxon>
        <taxon>Gammaproteobacteria</taxon>
        <taxon>Pseudomonadales</taxon>
        <taxon>Marinobacteraceae</taxon>
        <taxon>Marinobacter</taxon>
    </lineage>
</organism>
<dbReference type="PATRIC" id="fig|1318628.3.peg.2575"/>
<dbReference type="SUPFAM" id="SSF48452">
    <property type="entry name" value="TPR-like"/>
    <property type="match status" value="1"/>
</dbReference>
<evidence type="ECO:0000256" key="1">
    <source>
        <dbReference type="SAM" id="MobiDB-lite"/>
    </source>
</evidence>
<dbReference type="EMBL" id="ASAD01000014">
    <property type="protein sequence ID" value="EON91609.1"/>
    <property type="molecule type" value="Genomic_DNA"/>
</dbReference>
<feature type="region of interest" description="Disordered" evidence="1">
    <location>
        <begin position="302"/>
        <end position="334"/>
    </location>
</feature>
<feature type="domain" description="Peptidase C39-like" evidence="2">
    <location>
        <begin position="51"/>
        <end position="163"/>
    </location>
</feature>
<dbReference type="Pfam" id="PF13529">
    <property type="entry name" value="Peptidase_C39_2"/>
    <property type="match status" value="1"/>
</dbReference>
<dbReference type="RefSeq" id="WP_012138667.1">
    <property type="nucleotide sequence ID" value="NZ_KE007326.1"/>
</dbReference>
<dbReference type="Proteomes" id="UP000016540">
    <property type="component" value="Unassembled WGS sequence"/>
</dbReference>
<evidence type="ECO:0000313" key="3">
    <source>
        <dbReference type="EMBL" id="EON91609.1"/>
    </source>
</evidence>
<dbReference type="CDD" id="cd02549">
    <property type="entry name" value="Peptidase_C39A"/>
    <property type="match status" value="1"/>
</dbReference>
<evidence type="ECO:0000313" key="4">
    <source>
        <dbReference type="Proteomes" id="UP000016540"/>
    </source>
</evidence>
<dbReference type="STRING" id="1318628.MARLIPOL_12894"/>
<dbReference type="Gene3D" id="1.25.40.10">
    <property type="entry name" value="Tetratricopeptide repeat domain"/>
    <property type="match status" value="1"/>
</dbReference>
<keyword evidence="4" id="KW-1185">Reference proteome</keyword>
<dbReference type="InterPro" id="IPR011990">
    <property type="entry name" value="TPR-like_helical_dom_sf"/>
</dbReference>
<name>R8AZ56_9GAMM</name>
<dbReference type="InterPro" id="IPR039564">
    <property type="entry name" value="Peptidase_C39-like"/>
</dbReference>
<dbReference type="PROSITE" id="PS51257">
    <property type="entry name" value="PROKAR_LIPOPROTEIN"/>
    <property type="match status" value="1"/>
</dbReference>
<dbReference type="Gene3D" id="3.90.70.10">
    <property type="entry name" value="Cysteine proteinases"/>
    <property type="match status" value="1"/>
</dbReference>